<dbReference type="Proteomes" id="UP000054854">
    <property type="component" value="Unassembled WGS sequence"/>
</dbReference>
<reference evidence="2 4" key="2">
    <citation type="submission" date="2018-06" db="EMBL/GenBank/DDBJ databases">
        <authorList>
            <consortium name="Pathogen Informatics"/>
            <person name="Doyle S."/>
        </authorList>
    </citation>
    <scope>NUCLEOTIDE SEQUENCE [LARGE SCALE GENOMIC DNA]</scope>
    <source>
        <strain evidence="2 4">NCTC12438</strain>
    </source>
</reference>
<evidence type="ECO:0000313" key="3">
    <source>
        <dbReference type="Proteomes" id="UP000054854"/>
    </source>
</evidence>
<dbReference type="Proteomes" id="UP000255316">
    <property type="component" value="Unassembled WGS sequence"/>
</dbReference>
<dbReference type="EMBL" id="LNXX01000006">
    <property type="protein sequence ID" value="KTC92701.1"/>
    <property type="molecule type" value="Genomic_DNA"/>
</dbReference>
<evidence type="ECO:0000313" key="1">
    <source>
        <dbReference type="EMBL" id="KTC92701.1"/>
    </source>
</evidence>
<reference evidence="1 3" key="1">
    <citation type="submission" date="2015-11" db="EMBL/GenBank/DDBJ databases">
        <title>Genomic analysis of 38 Legionella species identifies large and diverse effector repertoires.</title>
        <authorList>
            <person name="Burstein D."/>
            <person name="Amaro F."/>
            <person name="Zusman T."/>
            <person name="Lifshitz Z."/>
            <person name="Cohen O."/>
            <person name="Gilbert J.A."/>
            <person name="Pupko T."/>
            <person name="Shuman H.A."/>
            <person name="Segal G."/>
        </authorList>
    </citation>
    <scope>NUCLEOTIDE SEQUENCE [LARGE SCALE GENOMIC DNA]</scope>
    <source>
        <strain evidence="1 3">CDC#72-OH-14</strain>
    </source>
</reference>
<accession>A0A378IFX5</accession>
<evidence type="ECO:0000313" key="4">
    <source>
        <dbReference type="Proteomes" id="UP000255316"/>
    </source>
</evidence>
<dbReference type="AlphaFoldDB" id="A0A378IFX5"/>
<gene>
    <name evidence="1" type="ORF">Lcin_0611</name>
    <name evidence="2" type="ORF">NCTC12438_00522</name>
</gene>
<keyword evidence="3" id="KW-1185">Reference proteome</keyword>
<organism evidence="2 4">
    <name type="scientific">Legionella cincinnatiensis</name>
    <dbReference type="NCBI Taxonomy" id="28085"/>
    <lineage>
        <taxon>Bacteria</taxon>
        <taxon>Pseudomonadati</taxon>
        <taxon>Pseudomonadota</taxon>
        <taxon>Gammaproteobacteria</taxon>
        <taxon>Legionellales</taxon>
        <taxon>Legionellaceae</taxon>
        <taxon>Legionella</taxon>
    </lineage>
</organism>
<dbReference type="STRING" id="28085.Lcin_0611"/>
<protein>
    <submittedName>
        <fullName evidence="2">Uncharacterized protein</fullName>
    </submittedName>
</protein>
<proteinExistence type="predicted"/>
<evidence type="ECO:0000313" key="2">
    <source>
        <dbReference type="EMBL" id="STX33933.1"/>
    </source>
</evidence>
<dbReference type="EMBL" id="UGNX01000001">
    <property type="protein sequence ID" value="STX33933.1"/>
    <property type="molecule type" value="Genomic_DNA"/>
</dbReference>
<name>A0A378IFX5_9GAMM</name>
<dbReference type="OrthoDB" id="5646806at2"/>
<sequence>MFYMKILYIPFTFEDALFDLAAKAGKWRKDYESKGKEVVVIYHDSHEIVEKEEVQAALKAGTCQIYILSHGINTPKLIVGNQTKEDENYKELTIEEVAKNFKSDLAIEGFSNNNIVKLFFCDEYARKNKPRQMAEQFRKQLGESHQAMEIKYYTDVSIGLPGTGTDGLLSSKGAVRAFQMKNDLFCFNLSCVVGRARAFRQGLDVVEDASKYNFFTSARKAVEYPKFSHPILDHLAHELVNMIQHDKFFSKNQSVIIDELLGSLPLDISGYLVESLTITGKNLKFEMRINKSRLEEFLIKSGVIIEDESIASPARDTKQKQTWVDEDDYFGAVNTSFTDFHGDDFFALTDYEELLDSEDSLEHKPSLI</sequence>